<keyword evidence="1" id="KW-0175">Coiled coil</keyword>
<organism evidence="3 4">
    <name type="scientific">Adineta steineri</name>
    <dbReference type="NCBI Taxonomy" id="433720"/>
    <lineage>
        <taxon>Eukaryota</taxon>
        <taxon>Metazoa</taxon>
        <taxon>Spiralia</taxon>
        <taxon>Gnathifera</taxon>
        <taxon>Rotifera</taxon>
        <taxon>Eurotatoria</taxon>
        <taxon>Bdelloidea</taxon>
        <taxon>Adinetida</taxon>
        <taxon>Adinetidae</taxon>
        <taxon>Adineta</taxon>
    </lineage>
</organism>
<evidence type="ECO:0000313" key="3">
    <source>
        <dbReference type="EMBL" id="CAF4000192.1"/>
    </source>
</evidence>
<gene>
    <name evidence="2" type="ORF">IZO911_LOCUS38750</name>
    <name evidence="3" type="ORF">KXQ929_LOCUS28426</name>
</gene>
<dbReference type="PANTHER" id="PTHR46601">
    <property type="entry name" value="ULP_PROTEASE DOMAIN-CONTAINING PROTEIN"/>
    <property type="match status" value="1"/>
</dbReference>
<name>A0A819NQS9_9BILA</name>
<evidence type="ECO:0000313" key="4">
    <source>
        <dbReference type="Proteomes" id="UP000663868"/>
    </source>
</evidence>
<dbReference type="EMBL" id="CAJOBB010002807">
    <property type="protein sequence ID" value="CAF4000192.1"/>
    <property type="molecule type" value="Genomic_DNA"/>
</dbReference>
<dbReference type="EMBL" id="CAJNOE010001102">
    <property type="protein sequence ID" value="CAF1387210.1"/>
    <property type="molecule type" value="Genomic_DNA"/>
</dbReference>
<reference evidence="3" key="1">
    <citation type="submission" date="2021-02" db="EMBL/GenBank/DDBJ databases">
        <authorList>
            <person name="Nowell W R."/>
        </authorList>
    </citation>
    <scope>NUCLEOTIDE SEQUENCE</scope>
</reference>
<dbReference type="AlphaFoldDB" id="A0A819NQS9"/>
<sequence>MNEKRVLTRDQKDKLKIKIKRLPSKAFDEQYKKKKAAWQATYRRNKKQKILNEQATTSTAAIDGRKVEGNRRRRLNTNKLKIENTKLRAKISDLQEEVKRLNSLIPTTNEPSSPETSPTKVFVSNLSPAAKKRATVRMMDKKETLARGTISNVRKKFGINISNQYTSSSTSPSELEEAIHDFMCRDDISQPCPDKKKQINHQQIRYRLNHLTVLHQQFELETNIDVDYNTFRRYVPSFIIKPKVDDWGTCLCINCLNPQLKFDKLNQLKSSKPIIKKLFQSMSVDLNEVLNHQESTKQLKDALDQLKHEKFTLTYTEWKKVKTPESASTISKKVTSVATMEDFTKQFLKEIKDLEQHLERVHQQFKAAKQAKRDAEHSSDVATIQIDCAENYDIRQAQEEQGAYYYEHHISLHSGYVWTNCNSFSFCSISDCTNHIAEAAWCSIEELLNYLIVDQKKTINIISDSPWSQYRNKTTIYMLNRYATKYSINMKWIFLECGHGKGIADAISAQMKRKMDDCISFNPNKSYEKASDFINEIQSFTSIKIFTYDKTDVDVIKQQLPSSLKTVKGTGELHEILAQATGLIFGKKTSDQQEMKLTLKF</sequence>
<dbReference type="PANTHER" id="PTHR46601:SF1">
    <property type="entry name" value="ADF-H DOMAIN-CONTAINING PROTEIN"/>
    <property type="match status" value="1"/>
</dbReference>
<protein>
    <submittedName>
        <fullName evidence="3">Uncharacterized protein</fullName>
    </submittedName>
</protein>
<dbReference type="Proteomes" id="UP000663860">
    <property type="component" value="Unassembled WGS sequence"/>
</dbReference>
<comment type="caution">
    <text evidence="3">The sequence shown here is derived from an EMBL/GenBank/DDBJ whole genome shotgun (WGS) entry which is preliminary data.</text>
</comment>
<evidence type="ECO:0000313" key="2">
    <source>
        <dbReference type="EMBL" id="CAF1387210.1"/>
    </source>
</evidence>
<evidence type="ECO:0000256" key="1">
    <source>
        <dbReference type="SAM" id="Coils"/>
    </source>
</evidence>
<dbReference type="Proteomes" id="UP000663868">
    <property type="component" value="Unassembled WGS sequence"/>
</dbReference>
<feature type="coiled-coil region" evidence="1">
    <location>
        <begin position="77"/>
        <end position="104"/>
    </location>
</feature>
<proteinExistence type="predicted"/>
<feature type="coiled-coil region" evidence="1">
    <location>
        <begin position="344"/>
        <end position="378"/>
    </location>
</feature>
<accession>A0A819NQS9</accession>